<name>A0A4C1SSA7_EUMVA</name>
<dbReference type="EMBL" id="BGZK01003731">
    <property type="protein sequence ID" value="GBP04090.1"/>
    <property type="molecule type" value="Genomic_DNA"/>
</dbReference>
<dbReference type="InterPro" id="IPR038751">
    <property type="entry name" value="INTS8"/>
</dbReference>
<dbReference type="STRING" id="151549.A0A4C1SSA7"/>
<dbReference type="Proteomes" id="UP000299102">
    <property type="component" value="Unassembled WGS sequence"/>
</dbReference>
<keyword evidence="4" id="KW-0158">Chromosome</keyword>
<evidence type="ECO:0000256" key="5">
    <source>
        <dbReference type="ARBA" id="ARBA00023242"/>
    </source>
</evidence>
<protein>
    <submittedName>
        <fullName evidence="7">Integrator complex subunit 8</fullName>
    </submittedName>
</protein>
<comment type="similarity">
    <text evidence="3">Belongs to the Integrator subunit 8 family.</text>
</comment>
<dbReference type="GO" id="GO:0032039">
    <property type="term" value="C:integrator complex"/>
    <property type="evidence" value="ECO:0007669"/>
    <property type="project" value="TreeGrafter"/>
</dbReference>
<accession>A0A4C1SSA7</accession>
<organism evidence="7 8">
    <name type="scientific">Eumeta variegata</name>
    <name type="common">Bagworm moth</name>
    <name type="synonym">Eumeta japonica</name>
    <dbReference type="NCBI Taxonomy" id="151549"/>
    <lineage>
        <taxon>Eukaryota</taxon>
        <taxon>Metazoa</taxon>
        <taxon>Ecdysozoa</taxon>
        <taxon>Arthropoda</taxon>
        <taxon>Hexapoda</taxon>
        <taxon>Insecta</taxon>
        <taxon>Pterygota</taxon>
        <taxon>Neoptera</taxon>
        <taxon>Endopterygota</taxon>
        <taxon>Lepidoptera</taxon>
        <taxon>Glossata</taxon>
        <taxon>Ditrysia</taxon>
        <taxon>Tineoidea</taxon>
        <taxon>Psychidae</taxon>
        <taxon>Oiketicinae</taxon>
        <taxon>Eumeta</taxon>
    </lineage>
</organism>
<keyword evidence="8" id="KW-1185">Reference proteome</keyword>
<keyword evidence="5" id="KW-0539">Nucleus</keyword>
<feature type="domain" description="INTS8 TPR repeats" evidence="6">
    <location>
        <begin position="172"/>
        <end position="223"/>
    </location>
</feature>
<evidence type="ECO:0000259" key="6">
    <source>
        <dbReference type="Pfam" id="PF25756"/>
    </source>
</evidence>
<dbReference type="GO" id="GO:0034472">
    <property type="term" value="P:snRNA 3'-end processing"/>
    <property type="evidence" value="ECO:0007669"/>
    <property type="project" value="InterPro"/>
</dbReference>
<comment type="caution">
    <text evidence="7">The sequence shown here is derived from an EMBL/GenBank/DDBJ whole genome shotgun (WGS) entry which is preliminary data.</text>
</comment>
<evidence type="ECO:0000313" key="7">
    <source>
        <dbReference type="EMBL" id="GBP04090.1"/>
    </source>
</evidence>
<comment type="subcellular location">
    <subcellularLocation>
        <location evidence="2">Chromosome</location>
    </subcellularLocation>
    <subcellularLocation>
        <location evidence="1">Nucleus</location>
    </subcellularLocation>
</comment>
<proteinExistence type="inferred from homology"/>
<evidence type="ECO:0000256" key="1">
    <source>
        <dbReference type="ARBA" id="ARBA00004123"/>
    </source>
</evidence>
<dbReference type="GO" id="GO:0005694">
    <property type="term" value="C:chromosome"/>
    <property type="evidence" value="ECO:0007669"/>
    <property type="project" value="UniProtKB-SubCell"/>
</dbReference>
<dbReference type="AlphaFoldDB" id="A0A4C1SSA7"/>
<evidence type="ECO:0000256" key="3">
    <source>
        <dbReference type="ARBA" id="ARBA00007147"/>
    </source>
</evidence>
<sequence length="269" mass="30447">MDDPLKPKAVPLAAETVLWFEFLLDPELITKHLKKINPDPSALELLLQFISMTPDNMVVPQFDLTSAEPTVMPMVPPVIAPNVEALRLTRKQLAFKSISFKAGEGNEKAAKFALTFYHRWVLRLQILKDIAIKAARPNMELKDLLQQIQEPELPHATLAMLSEWKFSSKMPLATNPSKPLWTVNPSWEIATPIKSVLMSMQRGFLQDFAYVLLGKARELTAKGIIESCALMLLNLNDWNTIMLLDKRLPQLELPIAFAATFLDMENERS</sequence>
<evidence type="ECO:0000256" key="2">
    <source>
        <dbReference type="ARBA" id="ARBA00004286"/>
    </source>
</evidence>
<reference evidence="7 8" key="1">
    <citation type="journal article" date="2019" name="Commun. Biol.">
        <title>The bagworm genome reveals a unique fibroin gene that provides high tensile strength.</title>
        <authorList>
            <person name="Kono N."/>
            <person name="Nakamura H."/>
            <person name="Ohtoshi R."/>
            <person name="Tomita M."/>
            <person name="Numata K."/>
            <person name="Arakawa K."/>
        </authorList>
    </citation>
    <scope>NUCLEOTIDE SEQUENCE [LARGE SCALE GENOMIC DNA]</scope>
</reference>
<gene>
    <name evidence="7" type="primary">IntS8</name>
    <name evidence="7" type="ORF">EVAR_70424_1</name>
</gene>
<dbReference type="Pfam" id="PF25756">
    <property type="entry name" value="TPR_INTS8"/>
    <property type="match status" value="1"/>
</dbReference>
<dbReference type="PANTHER" id="PTHR13350:SF1">
    <property type="entry name" value="INTEGRATOR COMPLEX SUBUNIT 8"/>
    <property type="match status" value="1"/>
</dbReference>
<dbReference type="OrthoDB" id="7368580at2759"/>
<evidence type="ECO:0000313" key="8">
    <source>
        <dbReference type="Proteomes" id="UP000299102"/>
    </source>
</evidence>
<evidence type="ECO:0000256" key="4">
    <source>
        <dbReference type="ARBA" id="ARBA00022454"/>
    </source>
</evidence>
<dbReference type="PANTHER" id="PTHR13350">
    <property type="entry name" value="INTEGRATOR COMPLEX SUBUNIT 8"/>
    <property type="match status" value="1"/>
</dbReference>
<dbReference type="InterPro" id="IPR057980">
    <property type="entry name" value="TPR_INTS8"/>
</dbReference>